<feature type="region of interest" description="Disordered" evidence="1">
    <location>
        <begin position="58"/>
        <end position="128"/>
    </location>
</feature>
<keyword evidence="2" id="KW-0472">Membrane</keyword>
<feature type="compositionally biased region" description="Low complexity" evidence="1">
    <location>
        <begin position="88"/>
        <end position="101"/>
    </location>
</feature>
<evidence type="ECO:0000256" key="2">
    <source>
        <dbReference type="SAM" id="Phobius"/>
    </source>
</evidence>
<organism evidence="3 4">
    <name type="scientific">Paenibacillus dokdonensis</name>
    <dbReference type="NCBI Taxonomy" id="2567944"/>
    <lineage>
        <taxon>Bacteria</taxon>
        <taxon>Bacillati</taxon>
        <taxon>Bacillota</taxon>
        <taxon>Bacilli</taxon>
        <taxon>Bacillales</taxon>
        <taxon>Paenibacillaceae</taxon>
        <taxon>Paenibacillus</taxon>
    </lineage>
</organism>
<keyword evidence="4" id="KW-1185">Reference proteome</keyword>
<feature type="transmembrane region" description="Helical" evidence="2">
    <location>
        <begin position="6"/>
        <end position="25"/>
    </location>
</feature>
<keyword evidence="2" id="KW-0812">Transmembrane</keyword>
<sequence>MKFLKLITICLSIFAVVLIGTVLYIKLADPDIIVMNNRSNTLASPPVIHNNLDTTVKQKSLEPSTEPAAAPSSILPEPSNVVPTSNQPEPSEAVPSSSPKPNKVQPTPDPPSGSNELSIPAPSSKSDPSTLIIGRWKVATKPKVCIEFFQDGTFTKGTYHGKKDYNEFSGTYSFSSNSRLKLQYEKWTIELPSGYKNTRADDLSHVFNITIEGNELVIPDGVEVFGETVLVKVN</sequence>
<evidence type="ECO:0000313" key="3">
    <source>
        <dbReference type="EMBL" id="MEC0239750.1"/>
    </source>
</evidence>
<dbReference type="RefSeq" id="WP_326086988.1">
    <property type="nucleotide sequence ID" value="NZ_JARLKZ010000005.1"/>
</dbReference>
<evidence type="ECO:0000256" key="1">
    <source>
        <dbReference type="SAM" id="MobiDB-lite"/>
    </source>
</evidence>
<reference evidence="3 4" key="1">
    <citation type="submission" date="2023-03" db="EMBL/GenBank/DDBJ databases">
        <title>Bacillus Genome Sequencing.</title>
        <authorList>
            <person name="Dunlap C."/>
        </authorList>
    </citation>
    <scope>NUCLEOTIDE SEQUENCE [LARGE SCALE GENOMIC DNA]</scope>
    <source>
        <strain evidence="3 4">BD-525</strain>
    </source>
</reference>
<dbReference type="EMBL" id="JARLKZ010000005">
    <property type="protein sequence ID" value="MEC0239750.1"/>
    <property type="molecule type" value="Genomic_DNA"/>
</dbReference>
<dbReference type="Proteomes" id="UP001344632">
    <property type="component" value="Unassembled WGS sequence"/>
</dbReference>
<gene>
    <name evidence="3" type="ORF">P4H66_07745</name>
</gene>
<comment type="caution">
    <text evidence="3">The sequence shown here is derived from an EMBL/GenBank/DDBJ whole genome shotgun (WGS) entry which is preliminary data.</text>
</comment>
<accession>A0ABU6GJ19</accession>
<feature type="compositionally biased region" description="Polar residues" evidence="1">
    <location>
        <begin position="112"/>
        <end position="128"/>
    </location>
</feature>
<keyword evidence="2" id="KW-1133">Transmembrane helix</keyword>
<proteinExistence type="predicted"/>
<protein>
    <submittedName>
        <fullName evidence="3">Uncharacterized protein</fullName>
    </submittedName>
</protein>
<evidence type="ECO:0000313" key="4">
    <source>
        <dbReference type="Proteomes" id="UP001344632"/>
    </source>
</evidence>
<name>A0ABU6GJ19_9BACL</name>